<comment type="caution">
    <text evidence="4">The sequence shown here is derived from an EMBL/GenBank/DDBJ whole genome shotgun (WGS) entry which is preliminary data.</text>
</comment>
<dbReference type="InterPro" id="IPR026961">
    <property type="entry name" value="PGG_dom"/>
</dbReference>
<feature type="region of interest" description="Disordered" evidence="1">
    <location>
        <begin position="1"/>
        <end position="50"/>
    </location>
</feature>
<feature type="compositionally biased region" description="Basic and acidic residues" evidence="1">
    <location>
        <begin position="7"/>
        <end position="24"/>
    </location>
</feature>
<feature type="compositionally biased region" description="Acidic residues" evidence="1">
    <location>
        <begin position="25"/>
        <end position="50"/>
    </location>
</feature>
<reference evidence="4 5" key="1">
    <citation type="submission" date="2024-03" db="EMBL/GenBank/DDBJ databases">
        <title>WGS assembly of Saponaria officinalis var. Norfolk2.</title>
        <authorList>
            <person name="Jenkins J."/>
            <person name="Shu S."/>
            <person name="Grimwood J."/>
            <person name="Barry K."/>
            <person name="Goodstein D."/>
            <person name="Schmutz J."/>
            <person name="Leebens-Mack J."/>
            <person name="Osbourn A."/>
        </authorList>
    </citation>
    <scope>NUCLEOTIDE SEQUENCE [LARGE SCALE GENOMIC DNA]</scope>
    <source>
        <strain evidence="5">cv. Norfolk2</strain>
        <strain evidence="4">JIC</strain>
        <tissue evidence="4">Leaf</tissue>
    </source>
</reference>
<evidence type="ECO:0000259" key="3">
    <source>
        <dbReference type="Pfam" id="PF13962"/>
    </source>
</evidence>
<dbReference type="GO" id="GO:0016020">
    <property type="term" value="C:membrane"/>
    <property type="evidence" value="ECO:0007669"/>
    <property type="project" value="TreeGrafter"/>
</dbReference>
<dbReference type="EMBL" id="JBDFQZ010000001">
    <property type="protein sequence ID" value="KAK9757149.1"/>
    <property type="molecule type" value="Genomic_DNA"/>
</dbReference>
<dbReference type="Pfam" id="PF13962">
    <property type="entry name" value="PGG"/>
    <property type="match status" value="1"/>
</dbReference>
<dbReference type="AlphaFoldDB" id="A0AAW1NFR3"/>
<evidence type="ECO:0000256" key="1">
    <source>
        <dbReference type="SAM" id="MobiDB-lite"/>
    </source>
</evidence>
<accession>A0AAW1NFR3</accession>
<gene>
    <name evidence="4" type="ORF">RND81_01G143800</name>
</gene>
<name>A0AAW1NFR3_SAPOF</name>
<feature type="transmembrane region" description="Helical" evidence="2">
    <location>
        <begin position="579"/>
        <end position="604"/>
    </location>
</feature>
<dbReference type="PANTHER" id="PTHR24177">
    <property type="entry name" value="CASKIN"/>
    <property type="match status" value="1"/>
</dbReference>
<keyword evidence="2" id="KW-0472">Membrane</keyword>
<protein>
    <recommendedName>
        <fullName evidence="3">PGG domain-containing protein</fullName>
    </recommendedName>
</protein>
<evidence type="ECO:0000256" key="2">
    <source>
        <dbReference type="SAM" id="Phobius"/>
    </source>
</evidence>
<dbReference type="Gene3D" id="1.25.40.20">
    <property type="entry name" value="Ankyrin repeat-containing domain"/>
    <property type="match status" value="2"/>
</dbReference>
<dbReference type="SMART" id="SM00248">
    <property type="entry name" value="ANK"/>
    <property type="match status" value="3"/>
</dbReference>
<evidence type="ECO:0000313" key="5">
    <source>
        <dbReference type="Proteomes" id="UP001443914"/>
    </source>
</evidence>
<keyword evidence="2" id="KW-0812">Transmembrane</keyword>
<dbReference type="InterPro" id="IPR036770">
    <property type="entry name" value="Ankyrin_rpt-contain_sf"/>
</dbReference>
<feature type="transmembrane region" description="Helical" evidence="2">
    <location>
        <begin position="610"/>
        <end position="629"/>
    </location>
</feature>
<keyword evidence="2" id="KW-1133">Transmembrane helix</keyword>
<dbReference type="SUPFAM" id="SSF48403">
    <property type="entry name" value="Ankyrin repeat"/>
    <property type="match status" value="1"/>
</dbReference>
<evidence type="ECO:0000313" key="4">
    <source>
        <dbReference type="EMBL" id="KAK9757150.1"/>
    </source>
</evidence>
<feature type="domain" description="PGG" evidence="3">
    <location>
        <begin position="490"/>
        <end position="602"/>
    </location>
</feature>
<proteinExistence type="predicted"/>
<feature type="transmembrane region" description="Helical" evidence="2">
    <location>
        <begin position="499"/>
        <end position="517"/>
    </location>
</feature>
<dbReference type="PANTHER" id="PTHR24177:SF365">
    <property type="entry name" value="ANKYRIN REPEAT-CONTAINING PROTEIN NPR4-LIKE ISOFORM X1"/>
    <property type="match status" value="1"/>
</dbReference>
<dbReference type="Proteomes" id="UP001443914">
    <property type="component" value="Unassembled WGS sequence"/>
</dbReference>
<keyword evidence="5" id="KW-1185">Reference proteome</keyword>
<dbReference type="InterPro" id="IPR002110">
    <property type="entry name" value="Ankyrin_rpt"/>
</dbReference>
<organism evidence="4 5">
    <name type="scientific">Saponaria officinalis</name>
    <name type="common">Common soapwort</name>
    <name type="synonym">Lychnis saponaria</name>
    <dbReference type="NCBI Taxonomy" id="3572"/>
    <lineage>
        <taxon>Eukaryota</taxon>
        <taxon>Viridiplantae</taxon>
        <taxon>Streptophyta</taxon>
        <taxon>Embryophyta</taxon>
        <taxon>Tracheophyta</taxon>
        <taxon>Spermatophyta</taxon>
        <taxon>Magnoliopsida</taxon>
        <taxon>eudicotyledons</taxon>
        <taxon>Gunneridae</taxon>
        <taxon>Pentapetalae</taxon>
        <taxon>Caryophyllales</taxon>
        <taxon>Caryophyllaceae</taxon>
        <taxon>Caryophylleae</taxon>
        <taxon>Saponaria</taxon>
    </lineage>
</organism>
<feature type="transmembrane region" description="Helical" evidence="2">
    <location>
        <begin position="537"/>
        <end position="567"/>
    </location>
</feature>
<dbReference type="EMBL" id="JBDFQZ010000001">
    <property type="protein sequence ID" value="KAK9757150.1"/>
    <property type="molecule type" value="Genomic_DNA"/>
</dbReference>
<sequence>MVNTEGSSRKRLLDHQHDSAQGEVHEEEEDSNEEEAEEGTEYDDDDDDDESVVTVCETEIKYRPLYVAAFTGDWGTALKIVRDDPGSRIAKITEHGGTFLHAALGFCEDKKILNSIISLIDKTDLEATDNDGRTPLSYAVTSGNLTALRILGEKRPDLHHSLHISRFGIPAVNYAGAIGLKQIALYLFSKTNFKDDSNYSSAQAYFILSTLISSDVIGPALYALKQRDSLALFEFGDAFTLLNCLAKRPKAFPSGNQLGIFEWMIYSFISVNNKDESFLHDTGSSAKEMVHGHEVLFLRKNLIKALVQKVKCIRDMKLMHIQALEMLDLLCNPLDKDEKQFRRCVKIKKAAALTAAKWGNYEVLRKILRTCPSVVNLRAEDGQTLFHLAASLRHEKILSLLYELGPYRDRVTAFVDKNNNKLLHNVARLPAPGRLFGFGAASQMQREMQWFKATKSLTRPNDLRWKNKDGRTAREVFMEQHKELLKEAENWMRDTAQSCTVVAALIATMVFTASFTVPGGNNQNTGYPVFLGTPAFIIFTMSGAMALFSSITSVLAFTVILTASYLAEDFVVSLPLKMIMGLVTLTFAAACMMVAFCATIHMVLSHQIKLIVVPVSLLAIIPILFFIFLQLPLLVDMLSTTFGNAHLPSPDNSYLRRPLPPPPLGVVNWLKEMFRRGKNLVCKRGKA</sequence>